<dbReference type="Proteomes" id="UP001348817">
    <property type="component" value="Chromosome"/>
</dbReference>
<dbReference type="KEGG" id="fax:FUAX_12570"/>
<feature type="region of interest" description="Disordered" evidence="2">
    <location>
        <begin position="1"/>
        <end position="60"/>
    </location>
</feature>
<dbReference type="SUPFAM" id="SSF161270">
    <property type="entry name" value="PspA lactotransferrin-binding region"/>
    <property type="match status" value="1"/>
</dbReference>
<keyword evidence="4" id="KW-1185">Reference proteome</keyword>
<dbReference type="AlphaFoldDB" id="A0AAU9CHU7"/>
<reference evidence="3 4" key="1">
    <citation type="submission" date="2021-12" db="EMBL/GenBank/DDBJ databases">
        <title>Genome sequencing of bacteria with rrn-lacking chromosome and rrn-plasmid.</title>
        <authorList>
            <person name="Anda M."/>
            <person name="Iwasaki W."/>
        </authorList>
    </citation>
    <scope>NUCLEOTIDE SEQUENCE [LARGE SCALE GENOMIC DNA]</scope>
    <source>
        <strain evidence="3 4">DSM 100852</strain>
    </source>
</reference>
<keyword evidence="1" id="KW-0175">Coiled coil</keyword>
<organism evidence="3 4">
    <name type="scientific">Fulvitalea axinellae</name>
    <dbReference type="NCBI Taxonomy" id="1182444"/>
    <lineage>
        <taxon>Bacteria</taxon>
        <taxon>Pseudomonadati</taxon>
        <taxon>Bacteroidota</taxon>
        <taxon>Cytophagia</taxon>
        <taxon>Cytophagales</taxon>
        <taxon>Persicobacteraceae</taxon>
        <taxon>Fulvitalea</taxon>
    </lineage>
</organism>
<evidence type="ECO:0000313" key="3">
    <source>
        <dbReference type="EMBL" id="BDD08825.1"/>
    </source>
</evidence>
<evidence type="ECO:0000256" key="1">
    <source>
        <dbReference type="SAM" id="Coils"/>
    </source>
</evidence>
<protein>
    <recommendedName>
        <fullName evidence="5">DUF349 domain-containing protein</fullName>
    </recommendedName>
</protein>
<dbReference type="InterPro" id="IPR007139">
    <property type="entry name" value="DUF349"/>
</dbReference>
<sequence length="626" mass="73115">MENEKVISTQTDVCQEGTGNGEALDAEKVTKPVQEVEGETAEGQEQEQQPAVQEFDPAQFDPLSREELVSELEKIKASEDFRHVDQVMKAARNVYGKLREAARAEALKAFVESGGEEDDFDYRFDPVDKQFDSLYKGLKERKHKHYEALDRERQANYREKSALLGRLRVILDSDDPQSSMNVVRDIQQEWKKIGQVPPQFVQTLWANYKALLDRFYDKRSIYFELKELDRKKNLEKKIRLCERAEDLVNLEDVREAIRQLNALHDDYKAIGPVPKDKQEELWTRFKDASDQVYLRRKEFVEELKVELRENLKLKLALVEKVDEYATFDSDRINEWNEKTKELMELQKSWDSIGGMPKENSREVNKRFWASFKKFFSNKSEFFKRLESMRADNLAKKEALVEKALGFSQSEEFDTAAEELKKLQVEWKKIGPVPEKSRNEVYDRFKAACDAFFNRRREQNKTQEKEFEENLAKKEAVCEKLEAMAGSDVATMETYEELCAEFDSYGFVPRKAIKQIRKRFAEATENYLNSMQGVSEADKRQAMIQAKYNKLLSGGNASSKLRRKEQELREEISEIENDISVWKNNLEFFSNSSTADKLRDEFDKKIAEAQAKIGDLKSELRVLRSML</sequence>
<proteinExistence type="predicted"/>
<feature type="compositionally biased region" description="Acidic residues" evidence="2">
    <location>
        <begin position="36"/>
        <end position="45"/>
    </location>
</feature>
<dbReference type="EMBL" id="AP025314">
    <property type="protein sequence ID" value="BDD08825.1"/>
    <property type="molecule type" value="Genomic_DNA"/>
</dbReference>
<evidence type="ECO:0008006" key="5">
    <source>
        <dbReference type="Google" id="ProtNLM"/>
    </source>
</evidence>
<evidence type="ECO:0000313" key="4">
    <source>
        <dbReference type="Proteomes" id="UP001348817"/>
    </source>
</evidence>
<dbReference type="Pfam" id="PF03993">
    <property type="entry name" value="DUF349"/>
    <property type="match status" value="5"/>
</dbReference>
<dbReference type="RefSeq" id="WP_338394060.1">
    <property type="nucleotide sequence ID" value="NZ_AP025314.1"/>
</dbReference>
<gene>
    <name evidence="3" type="ORF">FUAX_12570</name>
</gene>
<feature type="compositionally biased region" description="Polar residues" evidence="2">
    <location>
        <begin position="1"/>
        <end position="13"/>
    </location>
</feature>
<evidence type="ECO:0000256" key="2">
    <source>
        <dbReference type="SAM" id="MobiDB-lite"/>
    </source>
</evidence>
<accession>A0AAU9CHU7</accession>
<feature type="coiled-coil region" evidence="1">
    <location>
        <begin position="557"/>
        <end position="625"/>
    </location>
</feature>
<name>A0AAU9CHU7_9BACT</name>